<evidence type="ECO:0000259" key="2">
    <source>
        <dbReference type="Pfam" id="PF25057"/>
    </source>
</evidence>
<protein>
    <recommendedName>
        <fullName evidence="2">Cuticlin N-terminal domain-containing protein</fullName>
    </recommendedName>
</protein>
<name>A0AAN5CAC7_9BILA</name>
<evidence type="ECO:0000313" key="4">
    <source>
        <dbReference type="Proteomes" id="UP001328107"/>
    </source>
</evidence>
<dbReference type="PANTHER" id="PTHR22907:SF54">
    <property type="entry name" value="GH04558P"/>
    <property type="match status" value="1"/>
</dbReference>
<feature type="non-terminal residue" evidence="3">
    <location>
        <position position="65"/>
    </location>
</feature>
<feature type="non-terminal residue" evidence="3">
    <location>
        <position position="1"/>
    </location>
</feature>
<reference evidence="4" key="1">
    <citation type="submission" date="2022-10" db="EMBL/GenBank/DDBJ databases">
        <title>Genome assembly of Pristionchus species.</title>
        <authorList>
            <person name="Yoshida K."/>
            <person name="Sommer R.J."/>
        </authorList>
    </citation>
    <scope>NUCLEOTIDE SEQUENCE [LARGE SCALE GENOMIC DNA]</scope>
    <source>
        <strain evidence="4">RS5460</strain>
    </source>
</reference>
<dbReference type="AlphaFoldDB" id="A0AAN5CAC7"/>
<dbReference type="Pfam" id="PF25057">
    <property type="entry name" value="CUT_N"/>
    <property type="match status" value="1"/>
</dbReference>
<keyword evidence="4" id="KW-1185">Reference proteome</keyword>
<dbReference type="Proteomes" id="UP001328107">
    <property type="component" value="Unassembled WGS sequence"/>
</dbReference>
<comment type="caution">
    <text evidence="3">The sequence shown here is derived from an EMBL/GenBank/DDBJ whole genome shotgun (WGS) entry which is preliminary data.</text>
</comment>
<proteinExistence type="predicted"/>
<gene>
    <name evidence="3" type="ORF">PMAYCL1PPCAC_06845</name>
</gene>
<feature type="domain" description="Cuticlin N-terminal" evidence="2">
    <location>
        <begin position="16"/>
        <end position="59"/>
    </location>
</feature>
<accession>A0AAN5CAC7</accession>
<dbReference type="InterPro" id="IPR056953">
    <property type="entry name" value="CUT_N"/>
</dbReference>
<organism evidence="3 4">
    <name type="scientific">Pristionchus mayeri</name>
    <dbReference type="NCBI Taxonomy" id="1317129"/>
    <lineage>
        <taxon>Eukaryota</taxon>
        <taxon>Metazoa</taxon>
        <taxon>Ecdysozoa</taxon>
        <taxon>Nematoda</taxon>
        <taxon>Chromadorea</taxon>
        <taxon>Rhabditida</taxon>
        <taxon>Rhabditina</taxon>
        <taxon>Diplogasteromorpha</taxon>
        <taxon>Diplogasteroidea</taxon>
        <taxon>Neodiplogasteridae</taxon>
        <taxon>Pristionchus</taxon>
    </lineage>
</organism>
<dbReference type="PANTHER" id="PTHR22907">
    <property type="entry name" value="GH04558P"/>
    <property type="match status" value="1"/>
</dbReference>
<evidence type="ECO:0000256" key="1">
    <source>
        <dbReference type="ARBA" id="ARBA00022729"/>
    </source>
</evidence>
<evidence type="ECO:0000313" key="3">
    <source>
        <dbReference type="EMBL" id="GMR36650.1"/>
    </source>
</evidence>
<dbReference type="InterPro" id="IPR051962">
    <property type="entry name" value="Cuticlin"/>
</dbReference>
<dbReference type="EMBL" id="BTRK01000002">
    <property type="protein sequence ID" value="GMR36650.1"/>
    <property type="molecule type" value="Genomic_DNA"/>
</dbReference>
<sequence>SFQIEFSHQWTNSIIGLPTVSCEDDSIRVFIETEQPFNGRFFVKGEHLNKECIRDYTRGSRIEDG</sequence>
<keyword evidence="1" id="KW-0732">Signal</keyword>